<dbReference type="EMBL" id="JTDV01000002">
    <property type="protein sequence ID" value="KJD33817.1"/>
    <property type="molecule type" value="Genomic_DNA"/>
</dbReference>
<feature type="chain" id="PRO_5002325362" description="Secretion system C-terminal sorting domain-containing protein" evidence="2">
    <location>
        <begin position="24"/>
        <end position="114"/>
    </location>
</feature>
<dbReference type="STRING" id="1382798.PK35_03435"/>
<dbReference type="PATRIC" id="fig|1382798.3.peg.1854"/>
<keyword evidence="1 2" id="KW-0732">Signal</keyword>
<organism evidence="4 5">
    <name type="scientific">Neotamlana nanhaiensis</name>
    <dbReference type="NCBI Taxonomy" id="1382798"/>
    <lineage>
        <taxon>Bacteria</taxon>
        <taxon>Pseudomonadati</taxon>
        <taxon>Bacteroidota</taxon>
        <taxon>Flavobacteriia</taxon>
        <taxon>Flavobacteriales</taxon>
        <taxon>Flavobacteriaceae</taxon>
        <taxon>Neotamlana</taxon>
    </lineage>
</organism>
<dbReference type="Proteomes" id="UP000032361">
    <property type="component" value="Unassembled WGS sequence"/>
</dbReference>
<feature type="signal peptide" evidence="2">
    <location>
        <begin position="1"/>
        <end position="23"/>
    </location>
</feature>
<dbReference type="AlphaFoldDB" id="A0A0D7W7N6"/>
<comment type="caution">
    <text evidence="4">The sequence shown here is derived from an EMBL/GenBank/DDBJ whole genome shotgun (WGS) entry which is preliminary data.</text>
</comment>
<dbReference type="NCBIfam" id="TIGR04183">
    <property type="entry name" value="Por_Secre_tail"/>
    <property type="match status" value="1"/>
</dbReference>
<name>A0A0D7W7N6_9FLAO</name>
<accession>A0A0D7W7N6</accession>
<feature type="domain" description="Secretion system C-terminal sorting" evidence="3">
    <location>
        <begin position="42"/>
        <end position="113"/>
    </location>
</feature>
<evidence type="ECO:0000256" key="2">
    <source>
        <dbReference type="SAM" id="SignalP"/>
    </source>
</evidence>
<sequence length="114" mass="12913">MKKNYIYILLFVLAFFTTQYSVAQSDAKLASTTSQNIEGLAIYPNPVSSGKAYINISTKYNFKKRVEFYNVLGKRVYSVVLTGKELNISNLNRGVYILKITEGDVSETRKLVIK</sequence>
<evidence type="ECO:0000259" key="3">
    <source>
        <dbReference type="Pfam" id="PF18962"/>
    </source>
</evidence>
<evidence type="ECO:0000256" key="1">
    <source>
        <dbReference type="ARBA" id="ARBA00022729"/>
    </source>
</evidence>
<protein>
    <recommendedName>
        <fullName evidence="3">Secretion system C-terminal sorting domain-containing protein</fullName>
    </recommendedName>
</protein>
<evidence type="ECO:0000313" key="4">
    <source>
        <dbReference type="EMBL" id="KJD33817.1"/>
    </source>
</evidence>
<dbReference type="OrthoDB" id="862563at2"/>
<keyword evidence="5" id="KW-1185">Reference proteome</keyword>
<proteinExistence type="predicted"/>
<evidence type="ECO:0000313" key="5">
    <source>
        <dbReference type="Proteomes" id="UP000032361"/>
    </source>
</evidence>
<dbReference type="Pfam" id="PF18962">
    <property type="entry name" value="Por_Secre_tail"/>
    <property type="match status" value="1"/>
</dbReference>
<dbReference type="InterPro" id="IPR026444">
    <property type="entry name" value="Secre_tail"/>
</dbReference>
<gene>
    <name evidence="4" type="ORF">PK35_03435</name>
</gene>
<reference evidence="4 5" key="1">
    <citation type="journal article" date="2015" name="Antonie Van Leeuwenhoek">
        <title>Tamlana nanhaiensis sp. nov., isolated from surface seawater collected from the South China Sea.</title>
        <authorList>
            <person name="Liu X."/>
            <person name="Lai Q."/>
            <person name="Du Y."/>
            <person name="Li G."/>
            <person name="Sun F."/>
            <person name="Shao Z."/>
        </authorList>
    </citation>
    <scope>NUCLEOTIDE SEQUENCE [LARGE SCALE GENOMIC DNA]</scope>
    <source>
        <strain evidence="4 5">FHC16</strain>
    </source>
</reference>
<dbReference type="RefSeq" id="WP_044625304.1">
    <property type="nucleotide sequence ID" value="NZ_JTDV01000002.1"/>
</dbReference>